<dbReference type="Pfam" id="PF16655">
    <property type="entry name" value="PhoD_N"/>
    <property type="match status" value="1"/>
</dbReference>
<comment type="caution">
    <text evidence="3">The sequence shown here is derived from an EMBL/GenBank/DDBJ whole genome shotgun (WGS) entry which is preliminary data.</text>
</comment>
<dbReference type="InterPro" id="IPR038607">
    <property type="entry name" value="PhoD-like_sf"/>
</dbReference>
<dbReference type="Gene3D" id="2.60.40.380">
    <property type="entry name" value="Purple acid phosphatase-like, N-terminal"/>
    <property type="match status" value="1"/>
</dbReference>
<dbReference type="Pfam" id="PF09423">
    <property type="entry name" value="PhoD"/>
    <property type="match status" value="1"/>
</dbReference>
<dbReference type="InterPro" id="IPR018946">
    <property type="entry name" value="PhoD-like_MPP"/>
</dbReference>
<evidence type="ECO:0000259" key="2">
    <source>
        <dbReference type="Pfam" id="PF16655"/>
    </source>
</evidence>
<dbReference type="CDD" id="cd07389">
    <property type="entry name" value="MPP_PhoD"/>
    <property type="match status" value="1"/>
</dbReference>
<evidence type="ECO:0000259" key="1">
    <source>
        <dbReference type="Pfam" id="PF09423"/>
    </source>
</evidence>
<dbReference type="InterPro" id="IPR032093">
    <property type="entry name" value="PhoD_N"/>
</dbReference>
<name>A0A3S0Z5Q6_9BURK</name>
<feature type="domain" description="Phospholipase D N-terminal" evidence="2">
    <location>
        <begin position="47"/>
        <end position="142"/>
    </location>
</feature>
<dbReference type="RefSeq" id="WP_126023375.1">
    <property type="nucleotide sequence ID" value="NZ_RXFT01000008.1"/>
</dbReference>
<reference evidence="3 4" key="1">
    <citation type="submission" date="2018-12" db="EMBL/GenBank/DDBJ databases">
        <title>The genome sequences of Variovorax guangxiensis DSM 27352.</title>
        <authorList>
            <person name="Gao J."/>
            <person name="Sun J."/>
        </authorList>
    </citation>
    <scope>NUCLEOTIDE SEQUENCE [LARGE SCALE GENOMIC DNA]</scope>
    <source>
        <strain evidence="3 4">DSM 27352</strain>
    </source>
</reference>
<dbReference type="InterPro" id="IPR052900">
    <property type="entry name" value="Phospholipid_Metab_Enz"/>
</dbReference>
<gene>
    <name evidence="3" type="ORF">EJP67_19610</name>
</gene>
<proteinExistence type="predicted"/>
<dbReference type="AlphaFoldDB" id="A0A3S0Z5Q6"/>
<dbReference type="Gene3D" id="3.60.21.70">
    <property type="entry name" value="PhoD-like phosphatase"/>
    <property type="match status" value="1"/>
</dbReference>
<dbReference type="Proteomes" id="UP000281118">
    <property type="component" value="Unassembled WGS sequence"/>
</dbReference>
<dbReference type="InterPro" id="IPR029052">
    <property type="entry name" value="Metallo-depent_PP-like"/>
</dbReference>
<sequence length="524" mass="57249">MSSRPFLPSFSRRRLLGAGLAAAFVGHPLLRLHAQPAGATPDYPFTLGVASGAPRADGFVLWTRLAPEPLHGGGMGDAPVEVNWEVADDESFRRIVAKGRAVATAELAHSVHVEVQGLPPARWYWYRFTAGGARSPAGRTRTTPADNDEALQQLCFAFASCQHYEHGYYAAYRDMAAQPLDFVVHLGDYIYESSRKSHQVRRHEGGIPTQLGEFRDRYALYKADAQLQAAHAAFPWLVTWDDHEVANDYTNDESPRTADPAQFLAIRAAAYQAWYEHMPVPASMRPRGPDALIYGRHRFGRMLDLLLTDGRQYRSHHACLSGRSASPLADCADRLAPGRSFFGAQQQAWLERELAAPPARWTVLAQPTLLAEADRKRGAEHGYWMDGWDGYAAARARLLDALAEHKARGGNALVASGDVHAFWAADLRRGDAQQGPLVATEFVGGAITSEGPSAASVANMLAKNPQLRYGRADRRGYALATLDARGCSVEFRAVEDEKTADSPVGTMARFSVEHGAPGVHAEAS</sequence>
<dbReference type="PANTHER" id="PTHR43606:SF2">
    <property type="entry name" value="ALKALINE PHOSPHATASE FAMILY PROTEIN (AFU_ORTHOLOGUE AFUA_5G03860)"/>
    <property type="match status" value="1"/>
</dbReference>
<dbReference type="PANTHER" id="PTHR43606">
    <property type="entry name" value="PHOSPHATASE, PUTATIVE (AFU_ORTHOLOGUE AFUA_6G08710)-RELATED"/>
    <property type="match status" value="1"/>
</dbReference>
<dbReference type="SUPFAM" id="SSF56300">
    <property type="entry name" value="Metallo-dependent phosphatases"/>
    <property type="match status" value="1"/>
</dbReference>
<dbReference type="PROSITE" id="PS51318">
    <property type="entry name" value="TAT"/>
    <property type="match status" value="1"/>
</dbReference>
<feature type="domain" description="PhoD-like phosphatase metallophosphatase" evidence="1">
    <location>
        <begin position="156"/>
        <end position="491"/>
    </location>
</feature>
<evidence type="ECO:0000313" key="4">
    <source>
        <dbReference type="Proteomes" id="UP000281118"/>
    </source>
</evidence>
<accession>A0A3S0Z5Q6</accession>
<dbReference type="EMBL" id="RXFT01000008">
    <property type="protein sequence ID" value="RUR69266.1"/>
    <property type="molecule type" value="Genomic_DNA"/>
</dbReference>
<organism evidence="3 4">
    <name type="scientific">Variovorax guangxiensis</name>
    <dbReference type="NCBI Taxonomy" id="1775474"/>
    <lineage>
        <taxon>Bacteria</taxon>
        <taxon>Pseudomonadati</taxon>
        <taxon>Pseudomonadota</taxon>
        <taxon>Betaproteobacteria</taxon>
        <taxon>Burkholderiales</taxon>
        <taxon>Comamonadaceae</taxon>
        <taxon>Variovorax</taxon>
    </lineage>
</organism>
<dbReference type="OrthoDB" id="327733at2"/>
<dbReference type="InterPro" id="IPR006311">
    <property type="entry name" value="TAT_signal"/>
</dbReference>
<protein>
    <submittedName>
        <fullName evidence="3">Alkaline phosphatase</fullName>
    </submittedName>
</protein>
<evidence type="ECO:0000313" key="3">
    <source>
        <dbReference type="EMBL" id="RUR69266.1"/>
    </source>
</evidence>